<dbReference type="EMBL" id="MZMT01000026">
    <property type="protein sequence ID" value="PIO44887.1"/>
    <property type="molecule type" value="Genomic_DNA"/>
</dbReference>
<keyword evidence="2" id="KW-1185">Reference proteome</keyword>
<organism evidence="1 2">
    <name type="scientific">Phyllobacterium zundukense</name>
    <dbReference type="NCBI Taxonomy" id="1867719"/>
    <lineage>
        <taxon>Bacteria</taxon>
        <taxon>Pseudomonadati</taxon>
        <taxon>Pseudomonadota</taxon>
        <taxon>Alphaproteobacteria</taxon>
        <taxon>Hyphomicrobiales</taxon>
        <taxon>Phyllobacteriaceae</taxon>
        <taxon>Phyllobacterium</taxon>
    </lineage>
</organism>
<comment type="caution">
    <text evidence="1">The sequence shown here is derived from an EMBL/GenBank/DDBJ whole genome shotgun (WGS) entry which is preliminary data.</text>
</comment>
<reference evidence="1 2" key="1">
    <citation type="journal article" date="2017" name="Int J Environ Stud">
        <title>Does the Miocene-Pliocene relict legume Oxytropis triphylla form nitrogen-fixing nodules with a combination of bacterial strains?</title>
        <authorList>
            <person name="Safronova V."/>
            <person name="Belimov A."/>
            <person name="Sazanova A."/>
            <person name="Kuznetsova I."/>
            <person name="Popova J."/>
            <person name="Andronov E."/>
            <person name="Verkhozina A."/>
            <person name="Tikhonovich I."/>
        </authorList>
    </citation>
    <scope>NUCLEOTIDE SEQUENCE [LARGE SCALE GENOMIC DNA]</scope>
    <source>
        <strain evidence="1 2">Tri-38</strain>
    </source>
</reference>
<gene>
    <name evidence="1" type="ORF">B5P45_11000</name>
</gene>
<sequence length="65" mass="7469">MSCLKAEAAIPGQRYIGKIGYPDWGNSLALLDLEVKLVSKRPMSITLVVKRIRNRWQVILRIQFN</sequence>
<protein>
    <submittedName>
        <fullName evidence="1">Uncharacterized protein</fullName>
    </submittedName>
</protein>
<dbReference type="KEGG" id="pht:BLM14_03820"/>
<evidence type="ECO:0000313" key="2">
    <source>
        <dbReference type="Proteomes" id="UP000232163"/>
    </source>
</evidence>
<proteinExistence type="predicted"/>
<evidence type="ECO:0000313" key="1">
    <source>
        <dbReference type="EMBL" id="PIO44887.1"/>
    </source>
</evidence>
<name>A0A2N9VZG9_9HYPH</name>
<dbReference type="Proteomes" id="UP000232163">
    <property type="component" value="Unassembled WGS sequence"/>
</dbReference>
<accession>A0A2N9VZG9</accession>
<dbReference type="AlphaFoldDB" id="A0A2N9VZG9"/>